<dbReference type="Proteomes" id="UP001251528">
    <property type="component" value="Unassembled WGS sequence"/>
</dbReference>
<keyword evidence="6" id="KW-1185">Reference proteome</keyword>
<feature type="region of interest" description="Disordered" evidence="3">
    <location>
        <begin position="60"/>
        <end position="79"/>
    </location>
</feature>
<organism evidence="5 6">
    <name type="scientific">Conoideocrella luteorostrata</name>
    <dbReference type="NCBI Taxonomy" id="1105319"/>
    <lineage>
        <taxon>Eukaryota</taxon>
        <taxon>Fungi</taxon>
        <taxon>Dikarya</taxon>
        <taxon>Ascomycota</taxon>
        <taxon>Pezizomycotina</taxon>
        <taxon>Sordariomycetes</taxon>
        <taxon>Hypocreomycetidae</taxon>
        <taxon>Hypocreales</taxon>
        <taxon>Clavicipitaceae</taxon>
        <taxon>Conoideocrella</taxon>
    </lineage>
</organism>
<evidence type="ECO:0000313" key="5">
    <source>
        <dbReference type="EMBL" id="KAK2594154.1"/>
    </source>
</evidence>
<dbReference type="InterPro" id="IPR001623">
    <property type="entry name" value="DnaJ_domain"/>
</dbReference>
<evidence type="ECO:0000259" key="4">
    <source>
        <dbReference type="PROSITE" id="PS50076"/>
    </source>
</evidence>
<dbReference type="SUPFAM" id="SSF47144">
    <property type="entry name" value="HSC20 (HSCB), C-terminal oligomerisation domain"/>
    <property type="match status" value="1"/>
</dbReference>
<dbReference type="GO" id="GO:0001671">
    <property type="term" value="F:ATPase activator activity"/>
    <property type="evidence" value="ECO:0007669"/>
    <property type="project" value="InterPro"/>
</dbReference>
<dbReference type="GO" id="GO:0044571">
    <property type="term" value="P:[2Fe-2S] cluster assembly"/>
    <property type="evidence" value="ECO:0007669"/>
    <property type="project" value="InterPro"/>
</dbReference>
<dbReference type="InterPro" id="IPR009073">
    <property type="entry name" value="HscB_oligo_C"/>
</dbReference>
<dbReference type="Gene3D" id="1.20.1280.20">
    <property type="entry name" value="HscB, C-terminal domain"/>
    <property type="match status" value="1"/>
</dbReference>
<dbReference type="GO" id="GO:0051087">
    <property type="term" value="F:protein-folding chaperone binding"/>
    <property type="evidence" value="ECO:0007669"/>
    <property type="project" value="InterPro"/>
</dbReference>
<dbReference type="AlphaFoldDB" id="A0AAJ0CM50"/>
<dbReference type="PANTHER" id="PTHR14021">
    <property type="entry name" value="IRON-SULFUR CLUSTER CO-CHAPERONE PROTEIN HSCB"/>
    <property type="match status" value="1"/>
</dbReference>
<dbReference type="CDD" id="cd06257">
    <property type="entry name" value="DnaJ"/>
    <property type="match status" value="1"/>
</dbReference>
<reference evidence="5" key="1">
    <citation type="submission" date="2023-06" db="EMBL/GenBank/DDBJ databases">
        <title>Conoideocrella luteorostrata (Hypocreales: Clavicipitaceae), a potential biocontrol fungus for elongate hemlock scale in United States Christmas tree production areas.</title>
        <authorList>
            <person name="Barrett H."/>
            <person name="Lovett B."/>
            <person name="Macias A.M."/>
            <person name="Stajich J.E."/>
            <person name="Kasson M.T."/>
        </authorList>
    </citation>
    <scope>NUCLEOTIDE SEQUENCE</scope>
    <source>
        <strain evidence="5">ARSEF 14590</strain>
    </source>
</reference>
<name>A0AAJ0CM50_9HYPO</name>
<dbReference type="Gene3D" id="1.10.287.110">
    <property type="entry name" value="DnaJ domain"/>
    <property type="match status" value="1"/>
</dbReference>
<comment type="similarity">
    <text evidence="1">Belongs to the HscB family.</text>
</comment>
<comment type="caution">
    <text evidence="5">The sequence shown here is derived from an EMBL/GenBank/DDBJ whole genome shotgun (WGS) entry which is preliminary data.</text>
</comment>
<keyword evidence="2" id="KW-0143">Chaperone</keyword>
<dbReference type="InterPro" id="IPR036386">
    <property type="entry name" value="HscB_C_sf"/>
</dbReference>
<dbReference type="Pfam" id="PF00226">
    <property type="entry name" value="DnaJ"/>
    <property type="match status" value="1"/>
</dbReference>
<dbReference type="SUPFAM" id="SSF46565">
    <property type="entry name" value="Chaperone J-domain"/>
    <property type="match status" value="1"/>
</dbReference>
<evidence type="ECO:0000256" key="1">
    <source>
        <dbReference type="ARBA" id="ARBA00010476"/>
    </source>
</evidence>
<proteinExistence type="inferred from homology"/>
<evidence type="ECO:0000256" key="3">
    <source>
        <dbReference type="SAM" id="MobiDB-lite"/>
    </source>
</evidence>
<dbReference type="Pfam" id="PF07743">
    <property type="entry name" value="HSCB_C"/>
    <property type="match status" value="1"/>
</dbReference>
<dbReference type="GO" id="GO:0005739">
    <property type="term" value="C:mitochondrion"/>
    <property type="evidence" value="ECO:0007669"/>
    <property type="project" value="TreeGrafter"/>
</dbReference>
<feature type="domain" description="J" evidence="4">
    <location>
        <begin position="83"/>
        <end position="160"/>
    </location>
</feature>
<dbReference type="InterPro" id="IPR036869">
    <property type="entry name" value="J_dom_sf"/>
</dbReference>
<sequence length="258" mass="29297">MRIPFPPRPARHITRFCSRCRHHQASTQHRNTTISRHLSTLPELTTVPIATIPTLNQSRSFSHTSKLPLPNRGNSSNVKQPTTHYSFFPSTLPSGPPPEGHFPIDTRLLRSEFLRLQAKYHPDKHPQQDKPRAEAVSASINEAYKTLSNPLLRAQYLLSLQGVDVANDETLKVEEPELLMVVLEAHEEIERASNAEDLKGLTAENEERIATCEGVLEGAFHEGDIEMAKREAVRLRYWVNIRQAIHDWEEGKPAVLHH</sequence>
<gene>
    <name evidence="5" type="primary">JAC1</name>
    <name evidence="5" type="ORF">QQS21_008153</name>
</gene>
<dbReference type="PROSITE" id="PS50076">
    <property type="entry name" value="DNAJ_2"/>
    <property type="match status" value="1"/>
</dbReference>
<dbReference type="EMBL" id="JASWJB010000179">
    <property type="protein sequence ID" value="KAK2594154.1"/>
    <property type="molecule type" value="Genomic_DNA"/>
</dbReference>
<protein>
    <submittedName>
        <fullName evidence="5">Molecular chaperone</fullName>
    </submittedName>
</protein>
<dbReference type="GO" id="GO:0051259">
    <property type="term" value="P:protein complex oligomerization"/>
    <property type="evidence" value="ECO:0007669"/>
    <property type="project" value="InterPro"/>
</dbReference>
<dbReference type="SMART" id="SM00271">
    <property type="entry name" value="DnaJ"/>
    <property type="match status" value="1"/>
</dbReference>
<evidence type="ECO:0000313" key="6">
    <source>
        <dbReference type="Proteomes" id="UP001251528"/>
    </source>
</evidence>
<dbReference type="PANTHER" id="PTHR14021:SF15">
    <property type="entry name" value="IRON-SULFUR CLUSTER CO-CHAPERONE PROTEIN HSCB"/>
    <property type="match status" value="1"/>
</dbReference>
<dbReference type="NCBIfam" id="TIGR00714">
    <property type="entry name" value="hscB"/>
    <property type="match status" value="1"/>
</dbReference>
<accession>A0AAJ0CM50</accession>
<evidence type="ECO:0000256" key="2">
    <source>
        <dbReference type="ARBA" id="ARBA00023186"/>
    </source>
</evidence>
<dbReference type="InterPro" id="IPR004640">
    <property type="entry name" value="HscB"/>
</dbReference>